<dbReference type="eggNOG" id="KOG0955">
    <property type="taxonomic scope" value="Eukaryota"/>
</dbReference>
<dbReference type="SMART" id="SM00297">
    <property type="entry name" value="BROMO"/>
    <property type="match status" value="1"/>
</dbReference>
<dbReference type="InterPro" id="IPR001487">
    <property type="entry name" value="Bromodomain"/>
</dbReference>
<dbReference type="PANTHER" id="PTHR22881:SF27">
    <property type="entry name" value="BROMODOMAIN CONTAINING 7_9"/>
    <property type="match status" value="1"/>
</dbReference>
<sequence>MAARESLRSQRARGTDPKKMAQEMMLHVLRELVKKDAYDFFGQPVDTSAVPDYLEKIATPMDFATIQTKITRHEYDSFDAFKLDVVIVFNNAQNYNVETTAYFREALRLEAAAIALFVEAEARMDENRALYNRSGAFPSSQTPPKRRRVASPTNAATPIRRPPLPEPRSPDDANTPMFDLGVLLPAFAPTVAATNTVVQPIENVAMPDVETEMPHDFFHDLTLSDLDHSDDEASFVFDDVVHAPPTRANDGDFMYDEESIHEIQAPSQESLYADGLKPSQDGPSNPLPPTYDNDEVSDAESGAALEYNRSCASLSLEDMAYCAPVPHVEQPNVPRRKSPLQKENQFPSATFSSKPPPTSTSSSGGSNGWLQSKRAATQAPKSQALWPSTAKKTTDDVRDPNDLFGVKARQKRQPRQVLLDKFIQSTPNY</sequence>
<reference evidence="5 6" key="1">
    <citation type="submission" date="2012-04" db="EMBL/GenBank/DDBJ databases">
        <title>The Genome Sequence of Saprolegnia declina VS20.</title>
        <authorList>
            <consortium name="The Broad Institute Genome Sequencing Platform"/>
            <person name="Russ C."/>
            <person name="Nusbaum C."/>
            <person name="Tyler B."/>
            <person name="van West P."/>
            <person name="Dieguez-Uribeondo J."/>
            <person name="de Bruijn I."/>
            <person name="Tripathy S."/>
            <person name="Jiang R."/>
            <person name="Young S.K."/>
            <person name="Zeng Q."/>
            <person name="Gargeya S."/>
            <person name="Fitzgerald M."/>
            <person name="Haas B."/>
            <person name="Abouelleil A."/>
            <person name="Alvarado L."/>
            <person name="Arachchi H.M."/>
            <person name="Berlin A."/>
            <person name="Chapman S.B."/>
            <person name="Goldberg J."/>
            <person name="Griggs A."/>
            <person name="Gujja S."/>
            <person name="Hansen M."/>
            <person name="Howarth C."/>
            <person name="Imamovic A."/>
            <person name="Larimer J."/>
            <person name="McCowen C."/>
            <person name="Montmayeur A."/>
            <person name="Murphy C."/>
            <person name="Neiman D."/>
            <person name="Pearson M."/>
            <person name="Priest M."/>
            <person name="Roberts A."/>
            <person name="Saif S."/>
            <person name="Shea T."/>
            <person name="Sisk P."/>
            <person name="Sykes S."/>
            <person name="Wortman J."/>
            <person name="Nusbaum C."/>
            <person name="Birren B."/>
        </authorList>
    </citation>
    <scope>NUCLEOTIDE SEQUENCE [LARGE SCALE GENOMIC DNA]</scope>
    <source>
        <strain evidence="5 6">VS20</strain>
    </source>
</reference>
<dbReference type="Gene3D" id="1.20.920.10">
    <property type="entry name" value="Bromodomain-like"/>
    <property type="match status" value="1"/>
</dbReference>
<feature type="compositionally biased region" description="Low complexity" evidence="3">
    <location>
        <begin position="347"/>
        <end position="364"/>
    </location>
</feature>
<dbReference type="VEuPathDB" id="FungiDB:SDRG_08969"/>
<keyword evidence="6" id="KW-1185">Reference proteome</keyword>
<dbReference type="InterPro" id="IPR051831">
    <property type="entry name" value="Bromodomain_contain_prot"/>
</dbReference>
<dbReference type="PANTHER" id="PTHR22881">
    <property type="entry name" value="BROMODOMAIN CONTAINING PROTEIN"/>
    <property type="match status" value="1"/>
</dbReference>
<feature type="region of interest" description="Disordered" evidence="3">
    <location>
        <begin position="273"/>
        <end position="296"/>
    </location>
</feature>
<feature type="compositionally biased region" description="Basic and acidic residues" evidence="3">
    <location>
        <begin position="392"/>
        <end position="401"/>
    </location>
</feature>
<dbReference type="AlphaFoldDB" id="T0RT80"/>
<evidence type="ECO:0000313" key="5">
    <source>
        <dbReference type="EMBL" id="EQC33457.1"/>
    </source>
</evidence>
<dbReference type="InParanoid" id="T0RT80"/>
<dbReference type="EMBL" id="JH767159">
    <property type="protein sequence ID" value="EQC33457.1"/>
    <property type="molecule type" value="Genomic_DNA"/>
</dbReference>
<name>T0RT80_SAPDV</name>
<dbReference type="Proteomes" id="UP000030762">
    <property type="component" value="Unassembled WGS sequence"/>
</dbReference>
<protein>
    <recommendedName>
        <fullName evidence="4">Bromo domain-containing protein</fullName>
    </recommendedName>
</protein>
<feature type="domain" description="Bromo" evidence="4">
    <location>
        <begin position="41"/>
        <end position="103"/>
    </location>
</feature>
<evidence type="ECO:0000256" key="1">
    <source>
        <dbReference type="ARBA" id="ARBA00023117"/>
    </source>
</evidence>
<gene>
    <name evidence="5" type="ORF">SDRG_08969</name>
</gene>
<dbReference type="GeneID" id="19949696"/>
<dbReference type="OrthoDB" id="21449at2759"/>
<keyword evidence="1 2" id="KW-0103">Bromodomain</keyword>
<dbReference type="SUPFAM" id="SSF47370">
    <property type="entry name" value="Bromodomain"/>
    <property type="match status" value="1"/>
</dbReference>
<dbReference type="InterPro" id="IPR036427">
    <property type="entry name" value="Bromodomain-like_sf"/>
</dbReference>
<evidence type="ECO:0000259" key="4">
    <source>
        <dbReference type="PROSITE" id="PS50014"/>
    </source>
</evidence>
<dbReference type="STRING" id="1156394.T0RT80"/>
<evidence type="ECO:0000256" key="2">
    <source>
        <dbReference type="PROSITE-ProRule" id="PRU00035"/>
    </source>
</evidence>
<evidence type="ECO:0000313" key="6">
    <source>
        <dbReference type="Proteomes" id="UP000030762"/>
    </source>
</evidence>
<accession>T0RT80</accession>
<dbReference type="RefSeq" id="XP_008613097.1">
    <property type="nucleotide sequence ID" value="XM_008614875.1"/>
</dbReference>
<feature type="region of interest" description="Disordered" evidence="3">
    <location>
        <begin position="329"/>
        <end position="411"/>
    </location>
</feature>
<proteinExistence type="predicted"/>
<dbReference type="CDD" id="cd04369">
    <property type="entry name" value="Bromodomain"/>
    <property type="match status" value="1"/>
</dbReference>
<evidence type="ECO:0000256" key="3">
    <source>
        <dbReference type="SAM" id="MobiDB-lite"/>
    </source>
</evidence>
<organism evidence="5 6">
    <name type="scientific">Saprolegnia diclina (strain VS20)</name>
    <dbReference type="NCBI Taxonomy" id="1156394"/>
    <lineage>
        <taxon>Eukaryota</taxon>
        <taxon>Sar</taxon>
        <taxon>Stramenopiles</taxon>
        <taxon>Oomycota</taxon>
        <taxon>Saprolegniomycetes</taxon>
        <taxon>Saprolegniales</taxon>
        <taxon>Saprolegniaceae</taxon>
        <taxon>Saprolegnia</taxon>
    </lineage>
</organism>
<feature type="region of interest" description="Disordered" evidence="3">
    <location>
        <begin position="133"/>
        <end position="175"/>
    </location>
</feature>
<dbReference type="PROSITE" id="PS50014">
    <property type="entry name" value="BROMODOMAIN_2"/>
    <property type="match status" value="1"/>
</dbReference>
<dbReference type="Pfam" id="PF00439">
    <property type="entry name" value="Bromodomain"/>
    <property type="match status" value="1"/>
</dbReference>
<dbReference type="OMA" id="HEYASFD"/>
<dbReference type="PRINTS" id="PR00503">
    <property type="entry name" value="BROMODOMAIN"/>
</dbReference>